<dbReference type="EMBL" id="CP044620">
    <property type="protein sequence ID" value="QRD86603.1"/>
    <property type="molecule type" value="Genomic_DNA"/>
</dbReference>
<organism evidence="1 2">
    <name type="scientific">Aspergillus flavus (strain ATCC 200026 / FGSC A1120 / IAM 13836 / NRRL 3357 / JCM 12722 / SRRC 167)</name>
    <dbReference type="NCBI Taxonomy" id="332952"/>
    <lineage>
        <taxon>Eukaryota</taxon>
        <taxon>Fungi</taxon>
        <taxon>Dikarya</taxon>
        <taxon>Ascomycota</taxon>
        <taxon>Pezizomycotina</taxon>
        <taxon>Eurotiomycetes</taxon>
        <taxon>Eurotiomycetidae</taxon>
        <taxon>Eurotiales</taxon>
        <taxon>Aspergillaceae</taxon>
        <taxon>Aspergillus</taxon>
        <taxon>Aspergillus subgen. Circumdati</taxon>
    </lineage>
</organism>
<gene>
    <name evidence="1" type="ORF">F9C07_7447</name>
</gene>
<accession>A0A7U2MMU9</accession>
<evidence type="ECO:0000313" key="1">
    <source>
        <dbReference type="EMBL" id="QRD86603.1"/>
    </source>
</evidence>
<dbReference type="Proteomes" id="UP000596276">
    <property type="component" value="Chromosome 3"/>
</dbReference>
<protein>
    <submittedName>
        <fullName evidence="1">Uncharacterized protein</fullName>
    </submittedName>
</protein>
<name>A0A7U2MMU9_ASPFN</name>
<keyword evidence="2" id="KW-1185">Reference proteome</keyword>
<dbReference type="AlphaFoldDB" id="A0A7U2MMU9"/>
<dbReference type="VEuPathDB" id="FungiDB:F9C07_7447"/>
<reference evidence="2" key="1">
    <citation type="journal article" date="2021" name="G3 (Bethesda)">
        <title>Chromosome assembled and annotated genome sequence of Aspergillus flavus NRRL 3357.</title>
        <authorList>
            <person name="Skerker J.M."/>
            <person name="Pianalto K.M."/>
            <person name="Mondo S.J."/>
            <person name="Yang K."/>
            <person name="Arkin A.P."/>
            <person name="Keller N.P."/>
            <person name="Grigoriev I.V."/>
            <person name="Louise Glass N.L."/>
        </authorList>
    </citation>
    <scope>NUCLEOTIDE SEQUENCE [LARGE SCALE GENOMIC DNA]</scope>
    <source>
        <strain evidence="2">ATCC 200026 / FGSC A1120 / IAM 13836 / NRRL 3357 / JCM 12722 / SRRC 167</strain>
    </source>
</reference>
<proteinExistence type="predicted"/>
<evidence type="ECO:0000313" key="2">
    <source>
        <dbReference type="Proteomes" id="UP000596276"/>
    </source>
</evidence>
<sequence>MLIHSWGQWALPLVNYGARKLEKPPALEHELVAIWQILHEKRRPREHALTPSYVLSKLEDFRKCSHNDRASAPHGRFNGVRSLLPLKF</sequence>